<dbReference type="InterPro" id="IPR002130">
    <property type="entry name" value="Cyclophilin-type_PPIase_dom"/>
</dbReference>
<accession>A0A4R4EP02</accession>
<dbReference type="EC" id="5.2.1.8" evidence="6"/>
<keyword evidence="5 6" id="KW-0413">Isomerase</keyword>
<proteinExistence type="inferred from homology"/>
<dbReference type="RefSeq" id="WP_132416744.1">
    <property type="nucleotide sequence ID" value="NZ_SKFG01000002.1"/>
</dbReference>
<dbReference type="EMBL" id="SKFG01000002">
    <property type="protein sequence ID" value="TCZ80098.1"/>
    <property type="molecule type" value="Genomic_DNA"/>
</dbReference>
<dbReference type="Gene3D" id="2.40.100.10">
    <property type="entry name" value="Cyclophilin-like"/>
    <property type="match status" value="1"/>
</dbReference>
<reference evidence="8 9" key="1">
    <citation type="submission" date="2019-03" db="EMBL/GenBank/DDBJ databases">
        <authorList>
            <person name="Kim M.K.M."/>
        </authorList>
    </citation>
    <scope>NUCLEOTIDE SEQUENCE [LARGE SCALE GENOMIC DNA]</scope>
    <source>
        <strain evidence="8 9">18JY21-1</strain>
    </source>
</reference>
<comment type="caution">
    <text evidence="8">The sequence shown here is derived from an EMBL/GenBank/DDBJ whole genome shotgun (WGS) entry which is preliminary data.</text>
</comment>
<protein>
    <recommendedName>
        <fullName evidence="6">Peptidyl-prolyl cis-trans isomerase</fullName>
        <shortName evidence="6">PPIase</shortName>
        <ecNumber evidence="6">5.2.1.8</ecNumber>
    </recommendedName>
</protein>
<evidence type="ECO:0000259" key="7">
    <source>
        <dbReference type="PROSITE" id="PS50072"/>
    </source>
</evidence>
<comment type="function">
    <text evidence="2 6">PPIases accelerate the folding of proteins. It catalyzes the cis-trans isomerization of proline imidic peptide bonds in oligopeptides.</text>
</comment>
<comment type="similarity">
    <text evidence="3 6">Belongs to the cyclophilin-type PPIase family.</text>
</comment>
<dbReference type="PANTHER" id="PTHR45625:SF4">
    <property type="entry name" value="PEPTIDYLPROLYL ISOMERASE DOMAIN AND WD REPEAT-CONTAINING PROTEIN 1"/>
    <property type="match status" value="1"/>
</dbReference>
<dbReference type="AlphaFoldDB" id="A0A4R4EP02"/>
<evidence type="ECO:0000256" key="3">
    <source>
        <dbReference type="ARBA" id="ARBA00007365"/>
    </source>
</evidence>
<dbReference type="Proteomes" id="UP000295418">
    <property type="component" value="Unassembled WGS sequence"/>
</dbReference>
<dbReference type="PANTHER" id="PTHR45625">
    <property type="entry name" value="PEPTIDYL-PROLYL CIS-TRANS ISOMERASE-RELATED"/>
    <property type="match status" value="1"/>
</dbReference>
<keyword evidence="4 6" id="KW-0697">Rotamase</keyword>
<dbReference type="PRINTS" id="PR00153">
    <property type="entry name" value="CSAPPISMRASE"/>
</dbReference>
<evidence type="ECO:0000256" key="1">
    <source>
        <dbReference type="ARBA" id="ARBA00000971"/>
    </source>
</evidence>
<evidence type="ECO:0000313" key="8">
    <source>
        <dbReference type="EMBL" id="TCZ80098.1"/>
    </source>
</evidence>
<dbReference type="InterPro" id="IPR024936">
    <property type="entry name" value="Cyclophilin-type_PPIase"/>
</dbReference>
<comment type="catalytic activity">
    <reaction evidence="1 6">
        <text>[protein]-peptidylproline (omega=180) = [protein]-peptidylproline (omega=0)</text>
        <dbReference type="Rhea" id="RHEA:16237"/>
        <dbReference type="Rhea" id="RHEA-COMP:10747"/>
        <dbReference type="Rhea" id="RHEA-COMP:10748"/>
        <dbReference type="ChEBI" id="CHEBI:83833"/>
        <dbReference type="ChEBI" id="CHEBI:83834"/>
        <dbReference type="EC" id="5.2.1.8"/>
    </reaction>
</comment>
<evidence type="ECO:0000256" key="5">
    <source>
        <dbReference type="ARBA" id="ARBA00023235"/>
    </source>
</evidence>
<keyword evidence="9" id="KW-1185">Reference proteome</keyword>
<dbReference type="Pfam" id="PF00160">
    <property type="entry name" value="Pro_isomerase"/>
    <property type="match status" value="1"/>
</dbReference>
<sequence length="177" mass="19543">MQNNPIVTINMANGKQIKVELYPDLAPNTVRNFIQLTTSGFFDGLTFHRTISGFMIQGGDPLACCEGGPGYSIVGEFTENGHLNDLKHTEGVISMARTDDPNSAGSQFFIMHKPAARLDGKYAAFGKVIEGYDEVERIANVEKDEKDKPLEAQQMTSVIVELFDKVYDKPEIIPDQA</sequence>
<evidence type="ECO:0000256" key="6">
    <source>
        <dbReference type="RuleBase" id="RU363019"/>
    </source>
</evidence>
<dbReference type="PROSITE" id="PS50072">
    <property type="entry name" value="CSA_PPIASE_2"/>
    <property type="match status" value="1"/>
</dbReference>
<gene>
    <name evidence="8" type="ORF">E0485_04370</name>
</gene>
<evidence type="ECO:0000256" key="4">
    <source>
        <dbReference type="ARBA" id="ARBA00023110"/>
    </source>
</evidence>
<dbReference type="InterPro" id="IPR044666">
    <property type="entry name" value="Cyclophilin_A-like"/>
</dbReference>
<dbReference type="InterPro" id="IPR029000">
    <property type="entry name" value="Cyclophilin-like_dom_sf"/>
</dbReference>
<dbReference type="PIRSF" id="PIRSF001467">
    <property type="entry name" value="Peptidylpro_ismrse"/>
    <property type="match status" value="1"/>
</dbReference>
<dbReference type="CDD" id="cd00317">
    <property type="entry name" value="cyclophilin"/>
    <property type="match status" value="1"/>
</dbReference>
<dbReference type="SUPFAM" id="SSF50891">
    <property type="entry name" value="Cyclophilin-like"/>
    <property type="match status" value="1"/>
</dbReference>
<organism evidence="8 9">
    <name type="scientific">Paenibacillus albiflavus</name>
    <dbReference type="NCBI Taxonomy" id="2545760"/>
    <lineage>
        <taxon>Bacteria</taxon>
        <taxon>Bacillati</taxon>
        <taxon>Bacillota</taxon>
        <taxon>Bacilli</taxon>
        <taxon>Bacillales</taxon>
        <taxon>Paenibacillaceae</taxon>
        <taxon>Paenibacillus</taxon>
    </lineage>
</organism>
<dbReference type="GO" id="GO:0003755">
    <property type="term" value="F:peptidyl-prolyl cis-trans isomerase activity"/>
    <property type="evidence" value="ECO:0007669"/>
    <property type="project" value="UniProtKB-UniRule"/>
</dbReference>
<evidence type="ECO:0000313" key="9">
    <source>
        <dbReference type="Proteomes" id="UP000295418"/>
    </source>
</evidence>
<evidence type="ECO:0000256" key="2">
    <source>
        <dbReference type="ARBA" id="ARBA00002388"/>
    </source>
</evidence>
<feature type="domain" description="PPIase cyclophilin-type" evidence="7">
    <location>
        <begin position="7"/>
        <end position="160"/>
    </location>
</feature>
<dbReference type="OrthoDB" id="9807797at2"/>
<name>A0A4R4EP02_9BACL</name>